<name>K6H3U9_9GAMM</name>
<feature type="chain" id="PRO_5003891590" evidence="1">
    <location>
        <begin position="18"/>
        <end position="145"/>
    </location>
</feature>
<comment type="caution">
    <text evidence="2">The sequence shown here is derived from an EMBL/GenBank/DDBJ whole genome shotgun (WGS) entry which is preliminary data.</text>
</comment>
<reference evidence="2 3" key="1">
    <citation type="submission" date="2012-09" db="EMBL/GenBank/DDBJ databases">
        <authorList>
            <person name="Dupont C.L."/>
            <person name="Rusch D.B."/>
            <person name="Lombardo M.-J."/>
            <person name="Novotny M."/>
            <person name="Yee-Greenbaum J."/>
            <person name="Laskin R."/>
        </authorList>
    </citation>
    <scope>NUCLEOTIDE SEQUENCE [LARGE SCALE GENOMIC DNA]</scope>
    <source>
        <strain evidence="2">SAR86E</strain>
    </source>
</reference>
<dbReference type="Proteomes" id="UP000010310">
    <property type="component" value="Unassembled WGS sequence"/>
</dbReference>
<proteinExistence type="predicted"/>
<accession>K6H3U9</accession>
<protein>
    <submittedName>
        <fullName evidence="2">Uncharacterized protein</fullName>
    </submittedName>
</protein>
<evidence type="ECO:0000313" key="2">
    <source>
        <dbReference type="EMBL" id="EKO37163.1"/>
    </source>
</evidence>
<keyword evidence="3" id="KW-1185">Reference proteome</keyword>
<evidence type="ECO:0000256" key="1">
    <source>
        <dbReference type="SAM" id="SignalP"/>
    </source>
</evidence>
<dbReference type="AlphaFoldDB" id="K6H3U9"/>
<feature type="signal peptide" evidence="1">
    <location>
        <begin position="1"/>
        <end position="17"/>
    </location>
</feature>
<dbReference type="EMBL" id="AMWX01000001">
    <property type="protein sequence ID" value="EKO37163.1"/>
    <property type="molecule type" value="Genomic_DNA"/>
</dbReference>
<gene>
    <name evidence="2" type="ORF">B273_0297</name>
</gene>
<evidence type="ECO:0000313" key="3">
    <source>
        <dbReference type="Proteomes" id="UP000010310"/>
    </source>
</evidence>
<organism evidence="2 3">
    <name type="scientific">SAR86 cluster bacterium SAR86E</name>
    <dbReference type="NCBI Taxonomy" id="1208365"/>
    <lineage>
        <taxon>Bacteria</taxon>
        <taxon>Pseudomonadati</taxon>
        <taxon>Pseudomonadota</taxon>
        <taxon>Gammaproteobacteria</taxon>
        <taxon>SAR86 cluster</taxon>
    </lineage>
</organism>
<dbReference type="STRING" id="1208365.B273_0297"/>
<keyword evidence="1" id="KW-0732">Signal</keyword>
<sequence length="145" mass="16691">MKKLLLIPLIISTLASAELYKDYAPASEPVELTVIAVQSNYLDTYLTNLNRTWVRAMNVQKQLGYITDFNVWTAMSSADTPNVWLTVEYPDMASMAQTQEKSERVEKELKKLYGDNDVELEEISKGYEEIRKMVDHAVIHRVVFK</sequence>